<dbReference type="CDD" id="cd02440">
    <property type="entry name" value="AdoMet_MTases"/>
    <property type="match status" value="1"/>
</dbReference>
<comment type="caution">
    <text evidence="2">The sequence shown here is derived from an EMBL/GenBank/DDBJ whole genome shotgun (WGS) entry which is preliminary data.</text>
</comment>
<dbReference type="Pfam" id="PF13649">
    <property type="entry name" value="Methyltransf_25"/>
    <property type="match status" value="1"/>
</dbReference>
<evidence type="ECO:0000259" key="1">
    <source>
        <dbReference type="Pfam" id="PF13649"/>
    </source>
</evidence>
<proteinExistence type="predicted"/>
<accession>A0A0W8FT11</accession>
<gene>
    <name evidence="2" type="ORF">ASZ90_006325</name>
</gene>
<protein>
    <recommendedName>
        <fullName evidence="1">Methyltransferase domain-containing protein</fullName>
    </recommendedName>
</protein>
<evidence type="ECO:0000313" key="2">
    <source>
        <dbReference type="EMBL" id="KUG23881.1"/>
    </source>
</evidence>
<sequence length="274" mass="31098">MQDTILKKLVCPVCNTREKSDKQLSIATYAKADESPTLFCNNCQSRFAPIDAILNLAGDVIAPRLFSSQWAMEFEPIVTAYEAIWRPCLTSFVSDLAWEMETSRQLMDVSSGMDVLDLACGTGNFTRIFSEAAKHGTVIGVDLSLPMLKQGRRRIKEQNKTDITLIRVDVTKWPFAPETFDRIHCAGALHLFPDIQNVFNSIYRSLKTEGYFVGATYCLEGNIVINSIQKYLEKAHGIHWFAQQELQKLSSNAGFTRWEHQTYRQGIVFKVQKL</sequence>
<dbReference type="PANTHER" id="PTHR43591:SF99">
    <property type="entry name" value="OS06G0646000 PROTEIN"/>
    <property type="match status" value="1"/>
</dbReference>
<dbReference type="GO" id="GO:0008168">
    <property type="term" value="F:methyltransferase activity"/>
    <property type="evidence" value="ECO:0007669"/>
    <property type="project" value="TreeGrafter"/>
</dbReference>
<dbReference type="AlphaFoldDB" id="A0A0W8FT11"/>
<reference evidence="2" key="1">
    <citation type="journal article" date="2015" name="Proc. Natl. Acad. Sci. U.S.A.">
        <title>Networks of energetic and metabolic interactions define dynamics in microbial communities.</title>
        <authorList>
            <person name="Embree M."/>
            <person name="Liu J.K."/>
            <person name="Al-Bassam M.M."/>
            <person name="Zengler K."/>
        </authorList>
    </citation>
    <scope>NUCLEOTIDE SEQUENCE</scope>
</reference>
<dbReference type="SUPFAM" id="SSF53335">
    <property type="entry name" value="S-adenosyl-L-methionine-dependent methyltransferases"/>
    <property type="match status" value="1"/>
</dbReference>
<dbReference type="Gene3D" id="3.40.50.150">
    <property type="entry name" value="Vaccinia Virus protein VP39"/>
    <property type="match status" value="1"/>
</dbReference>
<dbReference type="InterPro" id="IPR041698">
    <property type="entry name" value="Methyltransf_25"/>
</dbReference>
<name>A0A0W8FT11_9ZZZZ</name>
<dbReference type="InterPro" id="IPR029063">
    <property type="entry name" value="SAM-dependent_MTases_sf"/>
</dbReference>
<feature type="domain" description="Methyltransferase" evidence="1">
    <location>
        <begin position="115"/>
        <end position="210"/>
    </location>
</feature>
<dbReference type="EMBL" id="LNQE01000881">
    <property type="protein sequence ID" value="KUG23881.1"/>
    <property type="molecule type" value="Genomic_DNA"/>
</dbReference>
<dbReference type="PANTHER" id="PTHR43591">
    <property type="entry name" value="METHYLTRANSFERASE"/>
    <property type="match status" value="1"/>
</dbReference>
<organism evidence="2">
    <name type="scientific">hydrocarbon metagenome</name>
    <dbReference type="NCBI Taxonomy" id="938273"/>
    <lineage>
        <taxon>unclassified sequences</taxon>
        <taxon>metagenomes</taxon>
        <taxon>ecological metagenomes</taxon>
    </lineage>
</organism>